<name>A0A3D9H4K0_9FLAO</name>
<protein>
    <recommendedName>
        <fullName evidence="3">Nucleotidyltransferase-like protein</fullName>
    </recommendedName>
</protein>
<evidence type="ECO:0000313" key="1">
    <source>
        <dbReference type="EMBL" id="RED44399.1"/>
    </source>
</evidence>
<dbReference type="AlphaFoldDB" id="A0A3D9H4K0"/>
<accession>A0A3D9H4K0</accession>
<dbReference type="EMBL" id="QRDV01000003">
    <property type="protein sequence ID" value="RED44399.1"/>
    <property type="molecule type" value="Genomic_DNA"/>
</dbReference>
<evidence type="ECO:0008006" key="3">
    <source>
        <dbReference type="Google" id="ProtNLM"/>
    </source>
</evidence>
<dbReference type="RefSeq" id="WP_115817009.1">
    <property type="nucleotide sequence ID" value="NZ_QRDV01000003.1"/>
</dbReference>
<dbReference type="OrthoDB" id="645383at2"/>
<reference evidence="1 2" key="1">
    <citation type="submission" date="2018-07" db="EMBL/GenBank/DDBJ databases">
        <title>Genomic Encyclopedia of Type Strains, Phase III (KMG-III): the genomes of soil and plant-associated and newly described type strains.</title>
        <authorList>
            <person name="Whitman W."/>
        </authorList>
    </citation>
    <scope>NUCLEOTIDE SEQUENCE [LARGE SCALE GENOMIC DNA]</scope>
    <source>
        <strain evidence="1 2">CECT 7946</strain>
    </source>
</reference>
<dbReference type="Proteomes" id="UP000256980">
    <property type="component" value="Unassembled WGS sequence"/>
</dbReference>
<organism evidence="1 2">
    <name type="scientific">Winogradskyella eximia</name>
    <dbReference type="NCBI Taxonomy" id="262006"/>
    <lineage>
        <taxon>Bacteria</taxon>
        <taxon>Pseudomonadati</taxon>
        <taxon>Bacteroidota</taxon>
        <taxon>Flavobacteriia</taxon>
        <taxon>Flavobacteriales</taxon>
        <taxon>Flavobacteriaceae</taxon>
        <taxon>Winogradskyella</taxon>
    </lineage>
</organism>
<proteinExistence type="predicted"/>
<gene>
    <name evidence="1" type="ORF">DFQ10_10382</name>
</gene>
<evidence type="ECO:0000313" key="2">
    <source>
        <dbReference type="Proteomes" id="UP000256980"/>
    </source>
</evidence>
<keyword evidence="2" id="KW-1185">Reference proteome</keyword>
<comment type="caution">
    <text evidence="1">The sequence shown here is derived from an EMBL/GenBank/DDBJ whole genome shotgun (WGS) entry which is preliminary data.</text>
</comment>
<sequence>MNALKVIIYFSIFKYPLTKEEIYAFSSSQSMEDIEQDLRTLIEKKIIYKLGNYYTDINDATLVQRRIKGNTMAQNIMPKALQRAKLIMSFPYIESVCISGSLAKNYYDDQGDIDFFIITKPKKLWLARTFLILFKKLFLLNSKKYFCVNYFISSDQLKIAEQNKFTATELITLIPIYGKTVFNAFVSENHWAFNYYPNKAINTASLAEDFKKPIWSRTMEVLFNNKLGEKLDQSFKKITLKKWKSNFKHLKKKEFEIAMKSTNDVSKHHPQDFQTHVIVSLNERYNIKNKAFNLNLTMEHA</sequence>